<evidence type="ECO:0000256" key="2">
    <source>
        <dbReference type="ARBA" id="ARBA00022448"/>
    </source>
</evidence>
<dbReference type="InterPro" id="IPR011662">
    <property type="entry name" value="Secretin/TonB_short_N"/>
</dbReference>
<evidence type="ECO:0000256" key="4">
    <source>
        <dbReference type="ARBA" id="ARBA00023237"/>
    </source>
</evidence>
<dbReference type="Pfam" id="PF00263">
    <property type="entry name" value="Secretin"/>
    <property type="match status" value="1"/>
</dbReference>
<dbReference type="EMBL" id="MFYX01000078">
    <property type="protein sequence ID" value="OGK03970.1"/>
    <property type="molecule type" value="Genomic_DNA"/>
</dbReference>
<evidence type="ECO:0000313" key="7">
    <source>
        <dbReference type="EMBL" id="OGK03970.1"/>
    </source>
</evidence>
<comment type="caution">
    <text evidence="7">The sequence shown here is derived from an EMBL/GenBank/DDBJ whole genome shotgun (WGS) entry which is preliminary data.</text>
</comment>
<dbReference type="PANTHER" id="PTHR30604">
    <property type="entry name" value="PROTEIN TRANSPORT PROTEIN HOFQ"/>
    <property type="match status" value="1"/>
</dbReference>
<dbReference type="Proteomes" id="UP000179243">
    <property type="component" value="Unassembled WGS sequence"/>
</dbReference>
<dbReference type="InterPro" id="IPR051808">
    <property type="entry name" value="Type_IV_pilus_biogenesis"/>
</dbReference>
<dbReference type="InterPro" id="IPR004846">
    <property type="entry name" value="T2SS/T3SS_dom"/>
</dbReference>
<comment type="subcellular location">
    <subcellularLocation>
        <location evidence="1">Membrane</location>
    </subcellularLocation>
</comment>
<feature type="domain" description="Secretin/TonB short N-terminal" evidence="6">
    <location>
        <begin position="243"/>
        <end position="292"/>
    </location>
</feature>
<reference evidence="7 8" key="1">
    <citation type="journal article" date="2016" name="Nat. Commun.">
        <title>Thousands of microbial genomes shed light on interconnected biogeochemical processes in an aquifer system.</title>
        <authorList>
            <person name="Anantharaman K."/>
            <person name="Brown C.T."/>
            <person name="Hug L.A."/>
            <person name="Sharon I."/>
            <person name="Castelle C.J."/>
            <person name="Probst A.J."/>
            <person name="Thomas B.C."/>
            <person name="Singh A."/>
            <person name="Wilkins M.J."/>
            <person name="Karaoz U."/>
            <person name="Brodie E.L."/>
            <person name="Williams K.H."/>
            <person name="Hubbard S.S."/>
            <person name="Banfield J.F."/>
        </authorList>
    </citation>
    <scope>NUCLEOTIDE SEQUENCE [LARGE SCALE GENOMIC DNA]</scope>
</reference>
<dbReference type="PRINTS" id="PR01032">
    <property type="entry name" value="PHAGEIV"/>
</dbReference>
<organism evidence="7 8">
    <name type="scientific">Candidatus Raymondbacteria bacterium RIFOXYD12_FULL_49_13</name>
    <dbReference type="NCBI Taxonomy" id="1817890"/>
    <lineage>
        <taxon>Bacteria</taxon>
        <taxon>Raymondiibacteriota</taxon>
    </lineage>
</organism>
<feature type="domain" description="Secretin/TonB short N-terminal" evidence="6">
    <location>
        <begin position="149"/>
        <end position="197"/>
    </location>
</feature>
<sequence length="622" mass="68786">MSSPLLITAQNIANINSDTLNNKALLPISDTAKIPEMNFKDADIRDVLRTLGMQYSLNIWLSPDVRGNIPVNFKNIKVKDALDFIITKYGFQYKIRNGIIEVSKPTPPPAPPPPKIPCVVKLVNGNLSLDLRQASIDTVIRLIMNECSENIIVEKGVTGTLTCLLNEIPLEKALTALFESNGFEIVKKNGIWYVGKPVWTASKDEGGQKSRLAINVDSGKVKMEVTDASLGDVINIISSRAGMSIFVYGRLEGKISAKVEDFIPVDDALKYLLTNTKYTFWKEKGIYFIGENTAQAVNTAELVKLKYMKAEDVSKLLPEAIMKSLRVNVLKEQNGIIFVGTYDYISSAKEFINIVDQPIAQILIEALVVDFSITKARSIGLKLFTAGGKAGGQSLFPDVNITATGDDINSLRDQPISDYFTLKQIARLPSQFRAQISALEQEGLANVVSTPQIATLNGNNATILIGTTQYFLLRSSITTTGVNPVVSQSQHFEQINADVSLSVTPWLTGDREVTVEVMPSFHIPGNSVNDSIPPPINKREIKSTVRLRDGETYVLGGLIEETERKSMSGLPYLSKIPFLGWFFRTNKTEHLKTRMMIFLTPHIYYGNEGAVDKVKMIKSLQE</sequence>
<dbReference type="AlphaFoldDB" id="A0A1F7FBB6"/>
<keyword evidence="2" id="KW-0813">Transport</keyword>
<dbReference type="Gene3D" id="3.30.1370.130">
    <property type="match status" value="3"/>
</dbReference>
<dbReference type="GO" id="GO:0019867">
    <property type="term" value="C:outer membrane"/>
    <property type="evidence" value="ECO:0007669"/>
    <property type="project" value="InterPro"/>
</dbReference>
<dbReference type="InterPro" id="IPR001775">
    <property type="entry name" value="GspD/PilQ"/>
</dbReference>
<accession>A0A1F7FBB6</accession>
<name>A0A1F7FBB6_UNCRA</name>
<protein>
    <recommendedName>
        <fullName evidence="6">Secretin/TonB short N-terminal domain-containing protein</fullName>
    </recommendedName>
</protein>
<dbReference type="Gene3D" id="3.30.1370.120">
    <property type="match status" value="1"/>
</dbReference>
<keyword evidence="3" id="KW-0472">Membrane</keyword>
<evidence type="ECO:0000256" key="1">
    <source>
        <dbReference type="ARBA" id="ARBA00004370"/>
    </source>
</evidence>
<dbReference type="PRINTS" id="PR00811">
    <property type="entry name" value="BCTERIALGSPD"/>
</dbReference>
<evidence type="ECO:0000259" key="6">
    <source>
        <dbReference type="SMART" id="SM00965"/>
    </source>
</evidence>
<gene>
    <name evidence="7" type="ORF">A2519_04580</name>
</gene>
<comment type="similarity">
    <text evidence="5">Belongs to the bacterial secretin family.</text>
</comment>
<dbReference type="PANTHER" id="PTHR30604:SF1">
    <property type="entry name" value="DNA UTILIZATION PROTEIN HOFQ"/>
    <property type="match status" value="1"/>
</dbReference>
<evidence type="ECO:0000313" key="8">
    <source>
        <dbReference type="Proteomes" id="UP000179243"/>
    </source>
</evidence>
<dbReference type="SMART" id="SM00965">
    <property type="entry name" value="STN"/>
    <property type="match status" value="3"/>
</dbReference>
<dbReference type="GO" id="GO:0009306">
    <property type="term" value="P:protein secretion"/>
    <property type="evidence" value="ECO:0007669"/>
    <property type="project" value="InterPro"/>
</dbReference>
<feature type="domain" description="Secretin/TonB short N-terminal" evidence="6">
    <location>
        <begin position="57"/>
        <end position="105"/>
    </location>
</feature>
<evidence type="ECO:0000256" key="3">
    <source>
        <dbReference type="ARBA" id="ARBA00023136"/>
    </source>
</evidence>
<dbReference type="InterPro" id="IPR038591">
    <property type="entry name" value="NolW-like_sf"/>
</dbReference>
<keyword evidence="4" id="KW-0998">Cell outer membrane</keyword>
<proteinExistence type="inferred from homology"/>
<evidence type="ECO:0000256" key="5">
    <source>
        <dbReference type="RuleBase" id="RU004003"/>
    </source>
</evidence>